<keyword evidence="4" id="KW-1185">Reference proteome</keyword>
<dbReference type="RefSeq" id="WP_179518893.1">
    <property type="nucleotide sequence ID" value="NZ_JACCAC010000001.1"/>
</dbReference>
<evidence type="ECO:0000256" key="2">
    <source>
        <dbReference type="SAM" id="Phobius"/>
    </source>
</evidence>
<dbReference type="AlphaFoldDB" id="A0A7Y9RZ90"/>
<sequence length="172" mass="16882">MRGHLGSRVSALLDGQLDPAEEERAWAHVHACHACRDLVEREGWVKTRLAGLAGGAPAPGAPESLRGSLLRGASTGPLHAPVSLAAGPATGGSAGRARGVLLGGSAVGMAFAGVLALGLAPADLPRRPAPADLSRVTPGPVPAGSATTGPAELPGGLPAPAHPLVRTAVGGR</sequence>
<dbReference type="EMBL" id="JACCAC010000001">
    <property type="protein sequence ID" value="NYG56675.1"/>
    <property type="molecule type" value="Genomic_DNA"/>
</dbReference>
<feature type="transmembrane region" description="Helical" evidence="2">
    <location>
        <begin position="100"/>
        <end position="120"/>
    </location>
</feature>
<evidence type="ECO:0000313" key="3">
    <source>
        <dbReference type="EMBL" id="NYG56675.1"/>
    </source>
</evidence>
<dbReference type="Proteomes" id="UP000544110">
    <property type="component" value="Unassembled WGS sequence"/>
</dbReference>
<accession>A0A7Y9RZ90</accession>
<keyword evidence="2" id="KW-0812">Transmembrane</keyword>
<evidence type="ECO:0000313" key="4">
    <source>
        <dbReference type="Proteomes" id="UP000544110"/>
    </source>
</evidence>
<keyword evidence="2" id="KW-0472">Membrane</keyword>
<evidence type="ECO:0000256" key="1">
    <source>
        <dbReference type="SAM" id="MobiDB-lite"/>
    </source>
</evidence>
<feature type="region of interest" description="Disordered" evidence="1">
    <location>
        <begin position="130"/>
        <end position="172"/>
    </location>
</feature>
<comment type="caution">
    <text evidence="3">The sequence shown here is derived from an EMBL/GenBank/DDBJ whole genome shotgun (WGS) entry which is preliminary data.</text>
</comment>
<proteinExistence type="predicted"/>
<protein>
    <submittedName>
        <fullName evidence="3">Anti-sigma factor RsiW</fullName>
    </submittedName>
</protein>
<organism evidence="3 4">
    <name type="scientific">Nocardioides perillae</name>
    <dbReference type="NCBI Taxonomy" id="1119534"/>
    <lineage>
        <taxon>Bacteria</taxon>
        <taxon>Bacillati</taxon>
        <taxon>Actinomycetota</taxon>
        <taxon>Actinomycetes</taxon>
        <taxon>Propionibacteriales</taxon>
        <taxon>Nocardioidaceae</taxon>
        <taxon>Nocardioides</taxon>
    </lineage>
</organism>
<feature type="compositionally biased region" description="Low complexity" evidence="1">
    <location>
        <begin position="149"/>
        <end position="164"/>
    </location>
</feature>
<keyword evidence="2" id="KW-1133">Transmembrane helix</keyword>
<name>A0A7Y9RZ90_9ACTN</name>
<gene>
    <name evidence="3" type="ORF">BJ989_002979</name>
</gene>
<reference evidence="3 4" key="1">
    <citation type="submission" date="2020-07" db="EMBL/GenBank/DDBJ databases">
        <title>Sequencing the genomes of 1000 actinobacteria strains.</title>
        <authorList>
            <person name="Klenk H.-P."/>
        </authorList>
    </citation>
    <scope>NUCLEOTIDE SEQUENCE [LARGE SCALE GENOMIC DNA]</scope>
    <source>
        <strain evidence="3 4">DSM 24552</strain>
    </source>
</reference>